<reference evidence="1 2" key="1">
    <citation type="journal article" date="2019" name="Nat. Ecol. Evol.">
        <title>Megaphylogeny resolves global patterns of mushroom evolution.</title>
        <authorList>
            <person name="Varga T."/>
            <person name="Krizsan K."/>
            <person name="Foldi C."/>
            <person name="Dima B."/>
            <person name="Sanchez-Garcia M."/>
            <person name="Sanchez-Ramirez S."/>
            <person name="Szollosi G.J."/>
            <person name="Szarkandi J.G."/>
            <person name="Papp V."/>
            <person name="Albert L."/>
            <person name="Andreopoulos W."/>
            <person name="Angelini C."/>
            <person name="Antonin V."/>
            <person name="Barry K.W."/>
            <person name="Bougher N.L."/>
            <person name="Buchanan P."/>
            <person name="Buyck B."/>
            <person name="Bense V."/>
            <person name="Catcheside P."/>
            <person name="Chovatia M."/>
            <person name="Cooper J."/>
            <person name="Damon W."/>
            <person name="Desjardin D."/>
            <person name="Finy P."/>
            <person name="Geml J."/>
            <person name="Haridas S."/>
            <person name="Hughes K."/>
            <person name="Justo A."/>
            <person name="Karasinski D."/>
            <person name="Kautmanova I."/>
            <person name="Kiss B."/>
            <person name="Kocsube S."/>
            <person name="Kotiranta H."/>
            <person name="LaButti K.M."/>
            <person name="Lechner B.E."/>
            <person name="Liimatainen K."/>
            <person name="Lipzen A."/>
            <person name="Lukacs Z."/>
            <person name="Mihaltcheva S."/>
            <person name="Morgado L.N."/>
            <person name="Niskanen T."/>
            <person name="Noordeloos M.E."/>
            <person name="Ohm R.A."/>
            <person name="Ortiz-Santana B."/>
            <person name="Ovrebo C."/>
            <person name="Racz N."/>
            <person name="Riley R."/>
            <person name="Savchenko A."/>
            <person name="Shiryaev A."/>
            <person name="Soop K."/>
            <person name="Spirin V."/>
            <person name="Szebenyi C."/>
            <person name="Tomsovsky M."/>
            <person name="Tulloss R.E."/>
            <person name="Uehling J."/>
            <person name="Grigoriev I.V."/>
            <person name="Vagvolgyi C."/>
            <person name="Papp T."/>
            <person name="Martin F.M."/>
            <person name="Miettinen O."/>
            <person name="Hibbett D.S."/>
            <person name="Nagy L.G."/>
        </authorList>
    </citation>
    <scope>NUCLEOTIDE SEQUENCE [LARGE SCALE GENOMIC DNA]</scope>
    <source>
        <strain evidence="1 2">CBS 962.96</strain>
    </source>
</reference>
<gene>
    <name evidence="1" type="ORF">K435DRAFT_811162</name>
</gene>
<sequence length="134" mass="15835">MTIPLFWIQMMGMRLATPSFWIQTMRKRLEITFLIRKVWSTSEVWRVYKKLQVIDIRITSVFAKSTNLLTHGNINSLYSLLYAPREMNNDHRYPNFWNLMSFTLRYISTGVSGWVDFMEILLGGSLPSLNKYSV</sequence>
<evidence type="ECO:0000313" key="1">
    <source>
        <dbReference type="EMBL" id="THU78908.1"/>
    </source>
</evidence>
<proteinExistence type="predicted"/>
<evidence type="ECO:0000313" key="2">
    <source>
        <dbReference type="Proteomes" id="UP000297245"/>
    </source>
</evidence>
<organism evidence="1 2">
    <name type="scientific">Dendrothele bispora (strain CBS 962.96)</name>
    <dbReference type="NCBI Taxonomy" id="1314807"/>
    <lineage>
        <taxon>Eukaryota</taxon>
        <taxon>Fungi</taxon>
        <taxon>Dikarya</taxon>
        <taxon>Basidiomycota</taxon>
        <taxon>Agaricomycotina</taxon>
        <taxon>Agaricomycetes</taxon>
        <taxon>Agaricomycetidae</taxon>
        <taxon>Agaricales</taxon>
        <taxon>Agaricales incertae sedis</taxon>
        <taxon>Dendrothele</taxon>
    </lineage>
</organism>
<dbReference type="AlphaFoldDB" id="A0A4S8KTX8"/>
<protein>
    <submittedName>
        <fullName evidence="1">Uncharacterized protein</fullName>
    </submittedName>
</protein>
<name>A0A4S8KTX8_DENBC</name>
<keyword evidence="2" id="KW-1185">Reference proteome</keyword>
<dbReference type="Proteomes" id="UP000297245">
    <property type="component" value="Unassembled WGS sequence"/>
</dbReference>
<accession>A0A4S8KTX8</accession>
<dbReference type="EMBL" id="ML180112">
    <property type="protein sequence ID" value="THU78908.1"/>
    <property type="molecule type" value="Genomic_DNA"/>
</dbReference>